<keyword evidence="4" id="KW-1185">Reference proteome</keyword>
<accession>A0ABP3YLB5</accession>
<dbReference type="InterPro" id="IPR006442">
    <property type="entry name" value="Antitoxin_Phd/YefM"/>
</dbReference>
<dbReference type="EMBL" id="BAAAHP010000187">
    <property type="protein sequence ID" value="GAA0897863.1"/>
    <property type="molecule type" value="Genomic_DNA"/>
</dbReference>
<organism evidence="3 4">
    <name type="scientific">Pseudonocardia zijingensis</name>
    <dbReference type="NCBI Taxonomy" id="153376"/>
    <lineage>
        <taxon>Bacteria</taxon>
        <taxon>Bacillati</taxon>
        <taxon>Actinomycetota</taxon>
        <taxon>Actinomycetes</taxon>
        <taxon>Pseudonocardiales</taxon>
        <taxon>Pseudonocardiaceae</taxon>
        <taxon>Pseudonocardia</taxon>
    </lineage>
</organism>
<sequence length="64" mass="7025">MKVGKQVTVREARDNLGRLLDAAHYAGEVTVVTRQGKPWAIIGPLTPEHLAAFEAAQRDEETPD</sequence>
<evidence type="ECO:0000313" key="3">
    <source>
        <dbReference type="EMBL" id="GAA0897863.1"/>
    </source>
</evidence>
<evidence type="ECO:0000256" key="1">
    <source>
        <dbReference type="ARBA" id="ARBA00009981"/>
    </source>
</evidence>
<dbReference type="InterPro" id="IPR036165">
    <property type="entry name" value="YefM-like_sf"/>
</dbReference>
<protein>
    <recommendedName>
        <fullName evidence="2">Antitoxin</fullName>
    </recommendedName>
</protein>
<comment type="caution">
    <text evidence="3">The sequence shown here is derived from an EMBL/GenBank/DDBJ whole genome shotgun (WGS) entry which is preliminary data.</text>
</comment>
<dbReference type="Proteomes" id="UP001499967">
    <property type="component" value="Unassembled WGS sequence"/>
</dbReference>
<comment type="similarity">
    <text evidence="1 2">Belongs to the phD/YefM antitoxin family.</text>
</comment>
<dbReference type="SUPFAM" id="SSF143120">
    <property type="entry name" value="YefM-like"/>
    <property type="match status" value="1"/>
</dbReference>
<dbReference type="Gene3D" id="3.40.1620.10">
    <property type="entry name" value="YefM-like domain"/>
    <property type="match status" value="1"/>
</dbReference>
<name>A0ABP3YLB5_9PSEU</name>
<evidence type="ECO:0000256" key="2">
    <source>
        <dbReference type="RuleBase" id="RU362080"/>
    </source>
</evidence>
<dbReference type="Pfam" id="PF02604">
    <property type="entry name" value="PhdYeFM_antitox"/>
    <property type="match status" value="1"/>
</dbReference>
<gene>
    <name evidence="3" type="ORF">GCM10009559_59240</name>
</gene>
<evidence type="ECO:0000313" key="4">
    <source>
        <dbReference type="Proteomes" id="UP001499967"/>
    </source>
</evidence>
<dbReference type="RefSeq" id="WP_343944955.1">
    <property type="nucleotide sequence ID" value="NZ_BAAAHP010000187.1"/>
</dbReference>
<proteinExistence type="inferred from homology"/>
<comment type="function">
    <text evidence="2">Antitoxin component of a type II toxin-antitoxin (TA) system.</text>
</comment>
<reference evidence="4" key="1">
    <citation type="journal article" date="2019" name="Int. J. Syst. Evol. Microbiol.">
        <title>The Global Catalogue of Microorganisms (GCM) 10K type strain sequencing project: providing services to taxonomists for standard genome sequencing and annotation.</title>
        <authorList>
            <consortium name="The Broad Institute Genomics Platform"/>
            <consortium name="The Broad Institute Genome Sequencing Center for Infectious Disease"/>
            <person name="Wu L."/>
            <person name="Ma J."/>
        </authorList>
    </citation>
    <scope>NUCLEOTIDE SEQUENCE [LARGE SCALE GENOMIC DNA]</scope>
    <source>
        <strain evidence="4">JCM 11117</strain>
    </source>
</reference>